<dbReference type="Gene3D" id="1.25.40.10">
    <property type="entry name" value="Tetratricopeptide repeat domain"/>
    <property type="match status" value="2"/>
</dbReference>
<protein>
    <submittedName>
        <fullName evidence="6">Tetratricopeptide repeat-containing protein</fullName>
    </submittedName>
</protein>
<dbReference type="InterPro" id="IPR005158">
    <property type="entry name" value="BTAD"/>
</dbReference>
<feature type="domain" description="OmpR/PhoB-type" evidence="5">
    <location>
        <begin position="3"/>
        <end position="106"/>
    </location>
</feature>
<feature type="region of interest" description="Disordered" evidence="4">
    <location>
        <begin position="977"/>
        <end position="1001"/>
    </location>
</feature>
<evidence type="ECO:0000259" key="5">
    <source>
        <dbReference type="PROSITE" id="PS51755"/>
    </source>
</evidence>
<keyword evidence="7" id="KW-1185">Reference proteome</keyword>
<dbReference type="Pfam" id="PF13424">
    <property type="entry name" value="TPR_12"/>
    <property type="match status" value="1"/>
</dbReference>
<evidence type="ECO:0000313" key="6">
    <source>
        <dbReference type="EMBL" id="SMC74247.1"/>
    </source>
</evidence>
<dbReference type="EMBL" id="FWXV01000001">
    <property type="protein sequence ID" value="SMC74247.1"/>
    <property type="molecule type" value="Genomic_DNA"/>
</dbReference>
<feature type="DNA-binding region" description="OmpR/PhoB-type" evidence="3">
    <location>
        <begin position="3"/>
        <end position="106"/>
    </location>
</feature>
<dbReference type="PROSITE" id="PS51755">
    <property type="entry name" value="OMPR_PHOB"/>
    <property type="match status" value="1"/>
</dbReference>
<name>A0A1W2BMY7_KIBAR</name>
<proteinExistence type="inferred from homology"/>
<dbReference type="SMART" id="SM01043">
    <property type="entry name" value="BTAD"/>
    <property type="match status" value="1"/>
</dbReference>
<sequence length="1001" mass="110948">MPSSGVVLVEILFGILGRTAIRLDGDLRESWGRPREHAILATLLIHPGRTVTFSTLIEWAWPGESASPRDPASTLHTHAARLRKSLARLPTRPTVAPGNGGYRLQVDKSLIDYHQFRTLMTQARDHARRNDPVKTAELAEQAIDLWRGAPVEDIQSEPAEAWRTRVIHDEWIPAQLVLLEAWLATRQFDQALIRLNDLQADHSLDVNLAKLRISALYGLSRPDEATAYYLGIHNRLRYEADDVTVDDLRRHHETLRNQRDNIIPAQQNRVPRQIPHDVANFVGRAALLTVLDATVRESRTSGVVIVHGMAGVGKTALVIHWAHRSREHFPDGDFYIDLHGFSGSPAIPAGTVVDDFLITLGHPPVENQTPREKEVLLSQLLADRRALVILDNAASTAHVERLMPLLASCVVVVTSRQRLTKLSRVTGARQVSVPPMSTSEGSELLTVRLHRHRDVNRDIGTYISTLCGGLPLTITILAQHIANRESARLNDFIDRLTTRDLIGDIGLDGDGASNTKTFFAWSYRSLATPERRLFRLLGLHPGPDISIEAACACDGRSPAETRESLGILLGAHLLEQPKTFDRYQFHDLLREFALDCVQEDEPPPERAAADLRMIDYYLAAAIQALKTLYPGQLTVPELRTSDKLPPVSFGTPLEAKSFFDRERTTLTAVIAYGAERGNHSHTWRLADTVSTVFNRHGYYEDSRAVLTVAVSSAAAAGDADGEASSLTSLGMVLTILGDQAEARRCFTAALRFAEQAGHQRGQGATLHQLGRLEMACGNLPEAVVLFRRCLRFVQATNDDEAAAWTYCRLGQVLRLLDQHDEALVHLHQAQFHAQRIADASALATALAEMGSVFQDRGEHQQAATYCRQALSVVDATPIADLAISVHVCQALAEITNKLGMHDQAYSYARRAIDVSKRTHHISAEARSWEVLAELSFSRGETPDAVSAWRQASELYDRIGNHRQSTIIRAAMRRAQARDAEVPLARNESPTPRRSSSDVVDR</sequence>
<dbReference type="SUPFAM" id="SSF52540">
    <property type="entry name" value="P-loop containing nucleoside triphosphate hydrolases"/>
    <property type="match status" value="1"/>
</dbReference>
<evidence type="ECO:0000313" key="7">
    <source>
        <dbReference type="Proteomes" id="UP000192674"/>
    </source>
</evidence>
<evidence type="ECO:0000256" key="2">
    <source>
        <dbReference type="ARBA" id="ARBA00023125"/>
    </source>
</evidence>
<dbReference type="GO" id="GO:0000160">
    <property type="term" value="P:phosphorelay signal transduction system"/>
    <property type="evidence" value="ECO:0007669"/>
    <property type="project" value="InterPro"/>
</dbReference>
<dbReference type="InterPro" id="IPR036388">
    <property type="entry name" value="WH-like_DNA-bd_sf"/>
</dbReference>
<dbReference type="Gene3D" id="3.40.50.300">
    <property type="entry name" value="P-loop containing nucleotide triphosphate hydrolases"/>
    <property type="match status" value="1"/>
</dbReference>
<dbReference type="PRINTS" id="PR00364">
    <property type="entry name" value="DISEASERSIST"/>
</dbReference>
<dbReference type="GO" id="GO:0043531">
    <property type="term" value="F:ADP binding"/>
    <property type="evidence" value="ECO:0007669"/>
    <property type="project" value="InterPro"/>
</dbReference>
<dbReference type="Pfam" id="PF03704">
    <property type="entry name" value="BTAD"/>
    <property type="match status" value="1"/>
</dbReference>
<dbReference type="InterPro" id="IPR002182">
    <property type="entry name" value="NB-ARC"/>
</dbReference>
<comment type="similarity">
    <text evidence="1">Belongs to the AfsR/DnrI/RedD regulatory family.</text>
</comment>
<keyword evidence="2 3" id="KW-0238">DNA-binding</keyword>
<dbReference type="Pfam" id="PF00931">
    <property type="entry name" value="NB-ARC"/>
    <property type="match status" value="1"/>
</dbReference>
<dbReference type="Gene3D" id="1.10.10.10">
    <property type="entry name" value="Winged helix-like DNA-binding domain superfamily/Winged helix DNA-binding domain"/>
    <property type="match status" value="1"/>
</dbReference>
<dbReference type="Pfam" id="PF00486">
    <property type="entry name" value="Trans_reg_C"/>
    <property type="match status" value="1"/>
</dbReference>
<organism evidence="6 7">
    <name type="scientific">Kibdelosporangium aridum</name>
    <dbReference type="NCBI Taxonomy" id="2030"/>
    <lineage>
        <taxon>Bacteria</taxon>
        <taxon>Bacillati</taxon>
        <taxon>Actinomycetota</taxon>
        <taxon>Actinomycetes</taxon>
        <taxon>Pseudonocardiales</taxon>
        <taxon>Pseudonocardiaceae</taxon>
        <taxon>Kibdelosporangium</taxon>
    </lineage>
</organism>
<evidence type="ECO:0000256" key="4">
    <source>
        <dbReference type="SAM" id="MobiDB-lite"/>
    </source>
</evidence>
<reference evidence="6 7" key="1">
    <citation type="submission" date="2017-04" db="EMBL/GenBank/DDBJ databases">
        <authorList>
            <person name="Afonso C.L."/>
            <person name="Miller P.J."/>
            <person name="Scott M.A."/>
            <person name="Spackman E."/>
            <person name="Goraichik I."/>
            <person name="Dimitrov K.M."/>
            <person name="Suarez D.L."/>
            <person name="Swayne D.E."/>
        </authorList>
    </citation>
    <scope>NUCLEOTIDE SEQUENCE [LARGE SCALE GENOMIC DNA]</scope>
    <source>
        <strain evidence="6 7">DSM 43828</strain>
    </source>
</reference>
<dbReference type="InterPro" id="IPR011990">
    <property type="entry name" value="TPR-like_helical_dom_sf"/>
</dbReference>
<dbReference type="SUPFAM" id="SSF46894">
    <property type="entry name" value="C-terminal effector domain of the bipartite response regulators"/>
    <property type="match status" value="1"/>
</dbReference>
<dbReference type="InterPro" id="IPR001867">
    <property type="entry name" value="OmpR/PhoB-type_DNA-bd"/>
</dbReference>
<dbReference type="InterPro" id="IPR016032">
    <property type="entry name" value="Sig_transdc_resp-reg_C-effctor"/>
</dbReference>
<gene>
    <name evidence="6" type="ORF">SAMN05661093_01843</name>
</gene>
<evidence type="ECO:0000256" key="3">
    <source>
        <dbReference type="PROSITE-ProRule" id="PRU01091"/>
    </source>
</evidence>
<dbReference type="GO" id="GO:0003677">
    <property type="term" value="F:DNA binding"/>
    <property type="evidence" value="ECO:0007669"/>
    <property type="project" value="UniProtKB-UniRule"/>
</dbReference>
<dbReference type="SMART" id="SM00862">
    <property type="entry name" value="Trans_reg_C"/>
    <property type="match status" value="1"/>
</dbReference>
<dbReference type="RefSeq" id="WP_084425438.1">
    <property type="nucleotide sequence ID" value="NZ_FWXV01000001.1"/>
</dbReference>
<dbReference type="PANTHER" id="PTHR47691:SF3">
    <property type="entry name" value="HTH-TYPE TRANSCRIPTIONAL REGULATOR RV0890C-RELATED"/>
    <property type="match status" value="1"/>
</dbReference>
<evidence type="ECO:0000256" key="1">
    <source>
        <dbReference type="ARBA" id="ARBA00005820"/>
    </source>
</evidence>
<dbReference type="SMART" id="SM00028">
    <property type="entry name" value="TPR"/>
    <property type="match status" value="6"/>
</dbReference>
<dbReference type="InterPro" id="IPR019734">
    <property type="entry name" value="TPR_rpt"/>
</dbReference>
<dbReference type="GO" id="GO:0006355">
    <property type="term" value="P:regulation of DNA-templated transcription"/>
    <property type="evidence" value="ECO:0007669"/>
    <property type="project" value="InterPro"/>
</dbReference>
<dbReference type="InterPro" id="IPR027417">
    <property type="entry name" value="P-loop_NTPase"/>
</dbReference>
<accession>A0A1W2BMY7</accession>
<dbReference type="AlphaFoldDB" id="A0A1W2BMY7"/>
<dbReference type="SUPFAM" id="SSF48452">
    <property type="entry name" value="TPR-like"/>
    <property type="match status" value="3"/>
</dbReference>
<dbReference type="Proteomes" id="UP000192674">
    <property type="component" value="Unassembled WGS sequence"/>
</dbReference>
<dbReference type="PANTHER" id="PTHR47691">
    <property type="entry name" value="REGULATOR-RELATED"/>
    <property type="match status" value="1"/>
</dbReference>
<dbReference type="Pfam" id="PF13374">
    <property type="entry name" value="TPR_10"/>
    <property type="match status" value="1"/>
</dbReference>